<feature type="compositionally biased region" description="Low complexity" evidence="1">
    <location>
        <begin position="271"/>
        <end position="280"/>
    </location>
</feature>
<accession>A0A7R9W4R8</accession>
<evidence type="ECO:0000256" key="1">
    <source>
        <dbReference type="SAM" id="MobiDB-lite"/>
    </source>
</evidence>
<name>A0A7R9W4R8_9STRA</name>
<feature type="transmembrane region" description="Helical" evidence="2">
    <location>
        <begin position="100"/>
        <end position="119"/>
    </location>
</feature>
<keyword evidence="2" id="KW-1133">Transmembrane helix</keyword>
<keyword evidence="2" id="KW-0472">Membrane</keyword>
<evidence type="ECO:0000256" key="2">
    <source>
        <dbReference type="SAM" id="Phobius"/>
    </source>
</evidence>
<dbReference type="AlphaFoldDB" id="A0A7R9W4R8"/>
<feature type="transmembrane region" description="Helical" evidence="2">
    <location>
        <begin position="214"/>
        <end position="233"/>
    </location>
</feature>
<gene>
    <name evidence="3" type="ORF">TDUB1175_LOCUS13253</name>
</gene>
<feature type="transmembrane region" description="Helical" evidence="2">
    <location>
        <begin position="69"/>
        <end position="88"/>
    </location>
</feature>
<organism evidence="3">
    <name type="scientific">Pseudictyota dubia</name>
    <dbReference type="NCBI Taxonomy" id="2749911"/>
    <lineage>
        <taxon>Eukaryota</taxon>
        <taxon>Sar</taxon>
        <taxon>Stramenopiles</taxon>
        <taxon>Ochrophyta</taxon>
        <taxon>Bacillariophyta</taxon>
        <taxon>Mediophyceae</taxon>
        <taxon>Biddulphiophycidae</taxon>
        <taxon>Eupodiscales</taxon>
        <taxon>Odontellaceae</taxon>
        <taxon>Pseudictyota</taxon>
    </lineage>
</organism>
<protein>
    <submittedName>
        <fullName evidence="3">Uncharacterized protein</fullName>
    </submittedName>
</protein>
<sequence>MDEICHSTYHGEEAVLYGDGTSRISSSENGQECRMIVERKRSILALFTSALPMTVVSILLWAKRNVSTMGLTTYIGISAVAISIYISVDPLGDRFQDFLEWWFSISGALWLAILTDIFFSNRPSVDLAPLVWGLNLGALAFMTGMIALTGVLQEDTLWRWLLLNVLSFAPLGVLGTATNQIFLLLLCALGFLADSFRLASWFVEGASPNVEVPIYFLVLAFAGLSISGFGWFLNRRQAMIHASLSRWFEQHSLSRVRRVDPEYDPLQADASSSRSSHPSSQGEGSFDDVGA</sequence>
<proteinExistence type="predicted"/>
<dbReference type="EMBL" id="HBED01026508">
    <property type="protein sequence ID" value="CAD8314464.1"/>
    <property type="molecule type" value="Transcribed_RNA"/>
</dbReference>
<feature type="transmembrane region" description="Helical" evidence="2">
    <location>
        <begin position="157"/>
        <end position="174"/>
    </location>
</feature>
<evidence type="ECO:0000313" key="3">
    <source>
        <dbReference type="EMBL" id="CAD8314464.1"/>
    </source>
</evidence>
<feature type="transmembrane region" description="Helical" evidence="2">
    <location>
        <begin position="43"/>
        <end position="62"/>
    </location>
</feature>
<feature type="region of interest" description="Disordered" evidence="1">
    <location>
        <begin position="265"/>
        <end position="291"/>
    </location>
</feature>
<feature type="transmembrane region" description="Helical" evidence="2">
    <location>
        <begin position="131"/>
        <end position="151"/>
    </location>
</feature>
<reference evidence="3" key="1">
    <citation type="submission" date="2021-01" db="EMBL/GenBank/DDBJ databases">
        <authorList>
            <person name="Corre E."/>
            <person name="Pelletier E."/>
            <person name="Niang G."/>
            <person name="Scheremetjew M."/>
            <person name="Finn R."/>
            <person name="Kale V."/>
            <person name="Holt S."/>
            <person name="Cochrane G."/>
            <person name="Meng A."/>
            <person name="Brown T."/>
            <person name="Cohen L."/>
        </authorList>
    </citation>
    <scope>NUCLEOTIDE SEQUENCE</scope>
    <source>
        <strain evidence="3">CCMP147</strain>
    </source>
</reference>
<keyword evidence="2" id="KW-0812">Transmembrane</keyword>